<keyword evidence="3" id="KW-1185">Reference proteome</keyword>
<dbReference type="Proteomes" id="UP000799766">
    <property type="component" value="Unassembled WGS sequence"/>
</dbReference>
<organism evidence="2 3">
    <name type="scientific">Lineolata rhizophorae</name>
    <dbReference type="NCBI Taxonomy" id="578093"/>
    <lineage>
        <taxon>Eukaryota</taxon>
        <taxon>Fungi</taxon>
        <taxon>Dikarya</taxon>
        <taxon>Ascomycota</taxon>
        <taxon>Pezizomycotina</taxon>
        <taxon>Dothideomycetes</taxon>
        <taxon>Dothideomycetes incertae sedis</taxon>
        <taxon>Lineolatales</taxon>
        <taxon>Lineolataceae</taxon>
        <taxon>Lineolata</taxon>
    </lineage>
</organism>
<feature type="compositionally biased region" description="Basic and acidic residues" evidence="1">
    <location>
        <begin position="1"/>
        <end position="16"/>
    </location>
</feature>
<dbReference type="EMBL" id="MU001674">
    <property type="protein sequence ID" value="KAF2459918.1"/>
    <property type="molecule type" value="Genomic_DNA"/>
</dbReference>
<proteinExistence type="predicted"/>
<accession>A0A6A6P7V6</accession>
<dbReference type="AlphaFoldDB" id="A0A6A6P7V6"/>
<sequence length="251" mass="26462">MVIRGRLDAVRAGPRDRRPRQGPATAHGLPKARNDAQITSRRQAQWDGLGCLAAPPRREQGEVIHRQSEAGGLRADPVQRTGRGRAWIGEKGGAAVGGVLVGGEWLKARTRAEGGPAKLCSHGRWYGVHAGMVARSASFVAPGWQQPSRQPASLSDRVARQRGCLAPPARTLELKIDVLLCLPFGGCGTPHTPPTPRRGPTQASRPTPAAAGSRHVVAAKPARPYDDGWCSSLRAAAARRAAAGRANGPSP</sequence>
<evidence type="ECO:0000313" key="3">
    <source>
        <dbReference type="Proteomes" id="UP000799766"/>
    </source>
</evidence>
<name>A0A6A6P7V6_9PEZI</name>
<feature type="region of interest" description="Disordered" evidence="1">
    <location>
        <begin position="1"/>
        <end position="37"/>
    </location>
</feature>
<gene>
    <name evidence="2" type="ORF">BDY21DRAFT_361801</name>
</gene>
<feature type="region of interest" description="Disordered" evidence="1">
    <location>
        <begin position="191"/>
        <end position="227"/>
    </location>
</feature>
<evidence type="ECO:0000256" key="1">
    <source>
        <dbReference type="SAM" id="MobiDB-lite"/>
    </source>
</evidence>
<protein>
    <submittedName>
        <fullName evidence="2">Uncharacterized protein</fullName>
    </submittedName>
</protein>
<reference evidence="2" key="1">
    <citation type="journal article" date="2020" name="Stud. Mycol.">
        <title>101 Dothideomycetes genomes: a test case for predicting lifestyles and emergence of pathogens.</title>
        <authorList>
            <person name="Haridas S."/>
            <person name="Albert R."/>
            <person name="Binder M."/>
            <person name="Bloem J."/>
            <person name="Labutti K."/>
            <person name="Salamov A."/>
            <person name="Andreopoulos B."/>
            <person name="Baker S."/>
            <person name="Barry K."/>
            <person name="Bills G."/>
            <person name="Bluhm B."/>
            <person name="Cannon C."/>
            <person name="Castanera R."/>
            <person name="Culley D."/>
            <person name="Daum C."/>
            <person name="Ezra D."/>
            <person name="Gonzalez J."/>
            <person name="Henrissat B."/>
            <person name="Kuo A."/>
            <person name="Liang C."/>
            <person name="Lipzen A."/>
            <person name="Lutzoni F."/>
            <person name="Magnuson J."/>
            <person name="Mondo S."/>
            <person name="Nolan M."/>
            <person name="Ohm R."/>
            <person name="Pangilinan J."/>
            <person name="Park H.-J."/>
            <person name="Ramirez L."/>
            <person name="Alfaro M."/>
            <person name="Sun H."/>
            <person name="Tritt A."/>
            <person name="Yoshinaga Y."/>
            <person name="Zwiers L.-H."/>
            <person name="Turgeon B."/>
            <person name="Goodwin S."/>
            <person name="Spatafora J."/>
            <person name="Crous P."/>
            <person name="Grigoriev I."/>
        </authorList>
    </citation>
    <scope>NUCLEOTIDE SEQUENCE</scope>
    <source>
        <strain evidence="2">ATCC 16933</strain>
    </source>
</reference>
<evidence type="ECO:0000313" key="2">
    <source>
        <dbReference type="EMBL" id="KAF2459918.1"/>
    </source>
</evidence>